<evidence type="ECO:0000256" key="17">
    <source>
        <dbReference type="ARBA" id="ARBA00067786"/>
    </source>
</evidence>
<dbReference type="InterPro" id="IPR020056">
    <property type="entry name" value="Rbsml_bL25/Gln-tRNA_synth_N"/>
</dbReference>
<dbReference type="InterPro" id="IPR016061">
    <property type="entry name" value="Pro-tRNA_ligase_II_C"/>
</dbReference>
<evidence type="ECO:0000313" key="23">
    <source>
        <dbReference type="EMBL" id="KAK0155464.1"/>
    </source>
</evidence>
<evidence type="ECO:0000256" key="2">
    <source>
        <dbReference type="ARBA" id="ARBA00012831"/>
    </source>
</evidence>
<dbReference type="PROSITE" id="PS50405">
    <property type="entry name" value="GST_CTER"/>
    <property type="match status" value="1"/>
</dbReference>
<comment type="similarity">
    <text evidence="1">In the C-terminal section; belongs to the class-II aminoacyl-tRNA synthetase family.</text>
</comment>
<feature type="domain" description="WHEP-TRS" evidence="22">
    <location>
        <begin position="1001"/>
        <end position="1057"/>
    </location>
</feature>
<dbReference type="InterPro" id="IPR002314">
    <property type="entry name" value="aa-tRNA-synt_IIb"/>
</dbReference>
<feature type="region of interest" description="Disordered" evidence="19">
    <location>
        <begin position="903"/>
        <end position="926"/>
    </location>
</feature>
<dbReference type="Pfam" id="PF00043">
    <property type="entry name" value="GST_C"/>
    <property type="match status" value="1"/>
</dbReference>
<dbReference type="InterPro" id="IPR049437">
    <property type="entry name" value="tRNA-synt_1c_C2"/>
</dbReference>
<evidence type="ECO:0000256" key="11">
    <source>
        <dbReference type="ARBA" id="ARBA00022917"/>
    </source>
</evidence>
<dbReference type="EC" id="6.1.1.17" evidence="3"/>
<dbReference type="InterPro" id="IPR009068">
    <property type="entry name" value="uS15_NS1_RNA-bd_sf"/>
</dbReference>
<evidence type="ECO:0000256" key="15">
    <source>
        <dbReference type="ARBA" id="ARBA00050792"/>
    </source>
</evidence>
<dbReference type="Gene3D" id="1.10.287.10">
    <property type="entry name" value="S15/NS1, RNA-binding"/>
    <property type="match status" value="6"/>
</dbReference>
<dbReference type="Pfam" id="PF00749">
    <property type="entry name" value="tRNA-synt_1c"/>
    <property type="match status" value="1"/>
</dbReference>
<dbReference type="Pfam" id="PF03950">
    <property type="entry name" value="tRNA-synt_1c_C"/>
    <property type="match status" value="1"/>
</dbReference>
<dbReference type="PROSITE" id="PS51185">
    <property type="entry name" value="WHEP_TRS_2"/>
    <property type="match status" value="6"/>
</dbReference>
<dbReference type="Gene3D" id="3.40.50.620">
    <property type="entry name" value="HUPs"/>
    <property type="match status" value="1"/>
</dbReference>
<evidence type="ECO:0000256" key="14">
    <source>
        <dbReference type="ARBA" id="ARBA00047366"/>
    </source>
</evidence>
<feature type="domain" description="GST C-terminal" evidence="20">
    <location>
        <begin position="147"/>
        <end position="274"/>
    </location>
</feature>
<dbReference type="InterPro" id="IPR010987">
    <property type="entry name" value="Glutathione-S-Trfase_C-like"/>
</dbReference>
<dbReference type="Proteomes" id="UP001174136">
    <property type="component" value="Unassembled WGS sequence"/>
</dbReference>
<feature type="compositionally biased region" description="Low complexity" evidence="19">
    <location>
        <begin position="830"/>
        <end position="840"/>
    </location>
</feature>
<name>A0AA47NBP3_MERPO</name>
<keyword evidence="12" id="KW-0030">Aminoacyl-tRNA synthetase</keyword>
<dbReference type="PRINTS" id="PR00987">
    <property type="entry name" value="TRNASYNTHGLU"/>
</dbReference>
<keyword evidence="7" id="KW-0547">Nucleotide-binding</keyword>
<dbReference type="EMBL" id="JAOPHQ010000285">
    <property type="protein sequence ID" value="KAK0155464.1"/>
    <property type="molecule type" value="Genomic_DNA"/>
</dbReference>
<feature type="domain" description="WHEP-TRS" evidence="22">
    <location>
        <begin position="1154"/>
        <end position="1210"/>
    </location>
</feature>
<dbReference type="PROSITE" id="PS50862">
    <property type="entry name" value="AA_TRNA_LIGASE_II"/>
    <property type="match status" value="1"/>
</dbReference>
<evidence type="ECO:0000256" key="8">
    <source>
        <dbReference type="ARBA" id="ARBA00022833"/>
    </source>
</evidence>
<sequence>MEPSRVVLSGASFMWKRWRQGVVHPDQDTPVLQEWQKTLESVKHRSQLEDIDVFKPLRAAPQTLCCHAAPQPDNEASVTGEEELLLLPLPSLKSLTEQLGVKLSMALNLTINPSDPPLGALLAAEHVKGSVALSVEEGKATKLHVSDAVQFSDVNSITRYLARVAPAMGLYGANMMEQTEVDHWLEFSSRRLCGQKGLALALGELEKALSLRTFLVGHTLTLADLCVWAALKGHVEWPGQANAFSHISRWFSFLGTQVPFVDVGKKWAKSKAPPCKANSEEKDKKQDVGKFVELPGAEMGKVVVRFPPEASGYLHIGHAKAALLNQHYQVTFKGKLIMRFDDTNPEKEKEDFEKVILEDVSMLQIHPDQFTYTSDHFPTILKMGEQLLTEGKAYIDNTPPEQMKQEREQRTESTCRSNSVEQNMKMWAEMKVGSEVGQTCCMRAKIDMNSNNGCLRDPTLFRCKNAAHPRTGNTYRVYPTYDFACPIVDSLEGVTHALRTTEYHDRDDQFYWVIDALRLRKPYIWEYARLNLNNTVLSKRKLTWFVDQGYVDGWDDPRFPTVRGVLRRGMTVEGLKQFIAAQGGSRSVVNMEWDKIWAFNKKVIDPVAPRYTALSKSYVVPVSVSGAVEEMKKAAKHPKNAEVGMKEVWYGPKVLVDGADAETFSVGEVVTFINWGNLIITKINKEASGKISSLEARLNLENTDFKKTTKITWLTDTQHAPLLPTICINYQHLISKPVLGKEDDFKDYINKETKLEEKMLGDPCLKDLKKGDIIQLQRRGFYICDQPYEPISPNSCKESPCVLLYIPDGHTKEMPTSGSKNKAQAPSNTSASAGKAKAAPAPAPAPASVPASAPAPAGDVFSSVVAQAEAVRQLKSAKAPKDEVEKAVKQLLALKAEFKEQTGLDYKPGMTPPAPPSTTTTTTTTASASCPFTCVAEQGELVRKLKTEKAPKDQIDAAVKQLLALKAEFKQITGHEYKPGMAPPSNAAPTSSKTTSSSSSAPAGLYEQVSQQGEVVRKLKSEKASKDQIDAAVKQLLALKAEFKQITGHEYKPGMTPPSSASSNATPASSKGSSSASSAQAGLYEQVSQQGEVVRKLKTEKAPKDQIDAAVKQLLALKAEFKQVTGHDYKPGMTPPSIAAPPSSKTTTSPSSSAPAGLYEQVSQQGEVVRKLKSEKASKDQVDAAVKQLLALKADFKKATGQDYKPGMAPAPAAQATVTQAPAAQATVTQAPAAQATVTQAPAAQAPAATTEAAGLYEQVAQQGETVRKLKTEKAPKDQVDEAIKTLLALKSQYKTLTGEEYKPVAAAGASGGEDKNRKEKENKSEKQGGGGGAKKVKGDKSGPGKEASGGAGGAGEGQGPKKQTRLGLEAKKEENLADWYSQVITKAEMIEYYDVSGCYVLRPWSYAIWESIKEFFDRGIKKMGVENCYFPMFVSQAALEKEKSHIEDFAPEVAWVTRSGKTELAEPIAVRPTSETAMYPAYAKWVQSHRDLPIKLNQWCNVVRWEFKHPQPFLRTREFLWQEGHTAFATKEEAATEVLEILELYARVYEELLAIPVVRGRKTEKEKFAGGDYTTTVEAFISASGRAIQGATSHHLGQNFAKMFEIIFEDPKKPGEKQFAFQNSWGITTRTIGVLTMVHGDNMGLVLPPRVACLQVIIIPCGITASLAEAEKDTLLAKCSQYTSRLQKVDIRVKADSRDNYSPGWKFNHWELKGVPIRLEVGPKDMKQNQCVVVRRDTGEKVTVPEVDVEKTLTTMLEDIQNNLYTKASDDLKKHMVTADTMEQLQKELEQGRIVQIPFCGAIKCEDWIKKVTTKDQDLEAGAPSMGAKSLCIPFSPLKTLQPGQMCVCSKEPAQFYTLFGRSY</sequence>
<dbReference type="GO" id="GO:0006424">
    <property type="term" value="P:glutamyl-tRNA aminoacylation"/>
    <property type="evidence" value="ECO:0007669"/>
    <property type="project" value="InterPro"/>
</dbReference>
<dbReference type="SMART" id="SM00946">
    <property type="entry name" value="ProRS-C_1"/>
    <property type="match status" value="1"/>
</dbReference>
<keyword evidence="24" id="KW-1185">Reference proteome</keyword>
<feature type="region of interest" description="Disordered" evidence="19">
    <location>
        <begin position="1126"/>
        <end position="1162"/>
    </location>
</feature>
<dbReference type="EC" id="6.1.1.15" evidence="2"/>
<dbReference type="PROSITE" id="PS00178">
    <property type="entry name" value="AA_TRNA_LIGASE_I"/>
    <property type="match status" value="1"/>
</dbReference>
<keyword evidence="11" id="KW-0648">Protein biosynthesis</keyword>
<feature type="domain" description="WHEP-TRS" evidence="22">
    <location>
        <begin position="927"/>
        <end position="983"/>
    </location>
</feature>
<dbReference type="PANTHER" id="PTHR43382:SF2">
    <property type="entry name" value="BIFUNCTIONAL GLUTAMATE_PROLINE--TRNA LIGASE"/>
    <property type="match status" value="1"/>
</dbReference>
<comment type="caution">
    <text evidence="23">The sequence shown here is derived from an EMBL/GenBank/DDBJ whole genome shotgun (WGS) entry which is preliminary data.</text>
</comment>
<feature type="domain" description="WHEP-TRS" evidence="22">
    <location>
        <begin position="856"/>
        <end position="912"/>
    </location>
</feature>
<dbReference type="CDD" id="cd10309">
    <property type="entry name" value="GST_C_GluProRS_N"/>
    <property type="match status" value="1"/>
</dbReference>
<dbReference type="FunFam" id="3.30.110.30:FF:000001">
    <property type="entry name" value="Bifunctional glutamate/proline--tRNA ligase"/>
    <property type="match status" value="1"/>
</dbReference>
<feature type="compositionally biased region" description="Basic and acidic residues" evidence="19">
    <location>
        <begin position="1313"/>
        <end position="1327"/>
    </location>
</feature>
<dbReference type="FunFam" id="1.10.287.10:FF:000006">
    <property type="entry name" value="Bifunctional glutamate/proline--tRNA ligase"/>
    <property type="match status" value="2"/>
</dbReference>
<keyword evidence="10" id="KW-0694">RNA-binding</keyword>
<dbReference type="Gene3D" id="2.40.240.10">
    <property type="entry name" value="Ribosomal Protein L25, Chain P"/>
    <property type="match status" value="1"/>
</dbReference>
<feature type="domain" description="WHEP-TRS" evidence="22">
    <location>
        <begin position="1252"/>
        <end position="1308"/>
    </location>
</feature>
<comment type="catalytic activity">
    <reaction evidence="14">
        <text>tRNA(Glu) + L-glutamate + ATP = L-glutamyl-tRNA(Glu) + AMP + diphosphate</text>
        <dbReference type="Rhea" id="RHEA:23540"/>
        <dbReference type="Rhea" id="RHEA-COMP:9663"/>
        <dbReference type="Rhea" id="RHEA-COMP:9680"/>
        <dbReference type="ChEBI" id="CHEBI:29985"/>
        <dbReference type="ChEBI" id="CHEBI:30616"/>
        <dbReference type="ChEBI" id="CHEBI:33019"/>
        <dbReference type="ChEBI" id="CHEBI:78442"/>
        <dbReference type="ChEBI" id="CHEBI:78520"/>
        <dbReference type="ChEBI" id="CHEBI:456215"/>
        <dbReference type="EC" id="6.1.1.17"/>
    </reaction>
    <physiologicalReaction direction="left-to-right" evidence="14">
        <dbReference type="Rhea" id="RHEA:23541"/>
    </physiologicalReaction>
</comment>
<dbReference type="SUPFAM" id="SSF64586">
    <property type="entry name" value="C-terminal domain of ProRS"/>
    <property type="match status" value="1"/>
</dbReference>
<evidence type="ECO:0000256" key="10">
    <source>
        <dbReference type="ARBA" id="ARBA00022884"/>
    </source>
</evidence>
<dbReference type="GO" id="GO:0005524">
    <property type="term" value="F:ATP binding"/>
    <property type="evidence" value="ECO:0007669"/>
    <property type="project" value="UniProtKB-KW"/>
</dbReference>
<evidence type="ECO:0000256" key="13">
    <source>
        <dbReference type="ARBA" id="ARBA00023268"/>
    </source>
</evidence>
<dbReference type="HAMAP" id="MF_01571">
    <property type="entry name" value="Pro_tRNA_synth_type3"/>
    <property type="match status" value="1"/>
</dbReference>
<dbReference type="Pfam" id="PF09180">
    <property type="entry name" value="ProRS-C_1"/>
    <property type="match status" value="1"/>
</dbReference>
<dbReference type="InterPro" id="IPR020061">
    <property type="entry name" value="Glu_tRNA_lig_a-bdl"/>
</dbReference>
<dbReference type="InterPro" id="IPR004046">
    <property type="entry name" value="GST_C"/>
</dbReference>
<feature type="compositionally biased region" description="Low complexity" evidence="19">
    <location>
        <begin position="983"/>
        <end position="1003"/>
    </location>
</feature>
<dbReference type="GO" id="GO:0017101">
    <property type="term" value="C:aminoacyl-tRNA synthetase multienzyme complex"/>
    <property type="evidence" value="ECO:0007669"/>
    <property type="project" value="UniProtKB-ARBA"/>
</dbReference>
<feature type="compositionally biased region" description="Low complexity" evidence="19">
    <location>
        <begin position="1135"/>
        <end position="1156"/>
    </location>
</feature>
<feature type="region of interest" description="Disordered" evidence="19">
    <location>
        <begin position="1049"/>
        <end position="1084"/>
    </location>
</feature>
<dbReference type="HAMAP" id="MF_02076">
    <property type="entry name" value="Glu_tRNA_synth_type2"/>
    <property type="match status" value="1"/>
</dbReference>
<dbReference type="PANTHER" id="PTHR43382">
    <property type="entry name" value="PROLYL-TRNA SYNTHETASE"/>
    <property type="match status" value="1"/>
</dbReference>
<dbReference type="InterPro" id="IPR033721">
    <property type="entry name" value="ProRS_core_arch_euk"/>
</dbReference>
<dbReference type="NCBIfam" id="TIGR00408">
    <property type="entry name" value="proS_fam_I"/>
    <property type="match status" value="1"/>
</dbReference>
<dbReference type="Gene3D" id="1.20.1050.130">
    <property type="match status" value="1"/>
</dbReference>
<dbReference type="InterPro" id="IPR004526">
    <property type="entry name" value="Glu-tRNA-synth_arc/euk"/>
</dbReference>
<dbReference type="Gene3D" id="3.30.930.10">
    <property type="entry name" value="Bira Bifunctional Protein, Domain 2"/>
    <property type="match status" value="1"/>
</dbReference>
<evidence type="ECO:0000256" key="16">
    <source>
        <dbReference type="ARBA" id="ARBA00061295"/>
    </source>
</evidence>
<dbReference type="FunFam" id="3.40.50.620:FF:000070">
    <property type="entry name" value="Bifunctional glutamate/proline--tRNA ligase"/>
    <property type="match status" value="1"/>
</dbReference>
<dbReference type="SUPFAM" id="SSF52954">
    <property type="entry name" value="Class II aaRS ABD-related"/>
    <property type="match status" value="1"/>
</dbReference>
<evidence type="ECO:0000256" key="12">
    <source>
        <dbReference type="ARBA" id="ARBA00023146"/>
    </source>
</evidence>
<keyword evidence="4" id="KW-0597">Phosphoprotein</keyword>
<dbReference type="InterPro" id="IPR036282">
    <property type="entry name" value="Glutathione-S-Trfase_C_sf"/>
</dbReference>
<feature type="compositionally biased region" description="Gly residues" evidence="19">
    <location>
        <begin position="1348"/>
        <end position="1359"/>
    </location>
</feature>
<dbReference type="InterPro" id="IPR020058">
    <property type="entry name" value="Glu/Gln-tRNA-synth_Ib_cat-dom"/>
</dbReference>
<feature type="compositionally biased region" description="Low complexity" evidence="19">
    <location>
        <begin position="917"/>
        <end position="926"/>
    </location>
</feature>
<dbReference type="FunFam" id="3.40.50.800:FF:000005">
    <property type="entry name" value="bifunctional glutamate/proline--tRNA ligase"/>
    <property type="match status" value="1"/>
</dbReference>
<dbReference type="GO" id="GO:0006433">
    <property type="term" value="P:prolyl-tRNA aminoacylation"/>
    <property type="evidence" value="ECO:0007669"/>
    <property type="project" value="InterPro"/>
</dbReference>
<dbReference type="FunFam" id="2.40.240.10:FF:000005">
    <property type="entry name" value="Bifunctional glutamate/proline--tRNA ligase"/>
    <property type="match status" value="1"/>
</dbReference>
<dbReference type="InterPro" id="IPR014729">
    <property type="entry name" value="Rossmann-like_a/b/a_fold"/>
</dbReference>
<dbReference type="Gene3D" id="3.90.800.10">
    <property type="entry name" value="Glutamyl-tRNA Synthetase, Domain 3"/>
    <property type="match status" value="1"/>
</dbReference>
<feature type="region of interest" description="Disordered" evidence="19">
    <location>
        <begin position="976"/>
        <end position="1009"/>
    </location>
</feature>
<evidence type="ECO:0000259" key="22">
    <source>
        <dbReference type="PROSITE" id="PS51185"/>
    </source>
</evidence>
<proteinExistence type="inferred from homology"/>
<dbReference type="Gene3D" id="3.40.50.800">
    <property type="entry name" value="Anticodon-binding domain"/>
    <property type="match status" value="1"/>
</dbReference>
<dbReference type="Pfam" id="PF20974">
    <property type="entry name" value="tRNA-synt_1c_C2"/>
    <property type="match status" value="1"/>
</dbReference>
<evidence type="ECO:0000256" key="7">
    <source>
        <dbReference type="ARBA" id="ARBA00022741"/>
    </source>
</evidence>
<keyword evidence="13" id="KW-0511">Multifunctional enzyme</keyword>
<dbReference type="GO" id="GO:0004827">
    <property type="term" value="F:proline-tRNA ligase activity"/>
    <property type="evidence" value="ECO:0007669"/>
    <property type="project" value="UniProtKB-EC"/>
</dbReference>
<dbReference type="SUPFAM" id="SSF47616">
    <property type="entry name" value="GST C-terminal domain-like"/>
    <property type="match status" value="1"/>
</dbReference>
<evidence type="ECO:0000259" key="20">
    <source>
        <dbReference type="PROSITE" id="PS50405"/>
    </source>
</evidence>
<dbReference type="InterPro" id="IPR045864">
    <property type="entry name" value="aa-tRNA-synth_II/BPL/LPL"/>
</dbReference>
<feature type="compositionally biased region" description="Polar residues" evidence="19">
    <location>
        <begin position="814"/>
        <end position="829"/>
    </location>
</feature>
<evidence type="ECO:0000256" key="18">
    <source>
        <dbReference type="ARBA" id="ARBA00076053"/>
    </source>
</evidence>
<dbReference type="SUPFAM" id="SSF55681">
    <property type="entry name" value="Class II aaRS and biotin synthetases"/>
    <property type="match status" value="1"/>
</dbReference>
<dbReference type="FunFam" id="1.10.287.10:FF:000004">
    <property type="entry name" value="bifunctional glutamate/proline--tRNA ligase"/>
    <property type="match status" value="3"/>
</dbReference>
<dbReference type="InterPro" id="IPR000924">
    <property type="entry name" value="Glu/Gln-tRNA-synth"/>
</dbReference>
<dbReference type="Pfam" id="PF00587">
    <property type="entry name" value="tRNA-synt_2b"/>
    <property type="match status" value="1"/>
</dbReference>
<reference evidence="23" key="1">
    <citation type="journal article" date="2023" name="Front. Mar. Sci.">
        <title>A new Merluccius polli reference genome to investigate the effects of global change in West African waters.</title>
        <authorList>
            <person name="Mateo J.L."/>
            <person name="Blanco-Fernandez C."/>
            <person name="Garcia-Vazquez E."/>
            <person name="Machado-Schiaffino G."/>
        </authorList>
    </citation>
    <scope>NUCLEOTIDE SEQUENCE</scope>
    <source>
        <strain evidence="23">C29</strain>
        <tissue evidence="23">Fin</tissue>
    </source>
</reference>
<dbReference type="GO" id="GO:0003723">
    <property type="term" value="F:RNA binding"/>
    <property type="evidence" value="ECO:0007669"/>
    <property type="project" value="UniProtKB-KW"/>
</dbReference>
<evidence type="ECO:0000256" key="19">
    <source>
        <dbReference type="SAM" id="MobiDB-lite"/>
    </source>
</evidence>
<feature type="region of interest" description="Disordered" evidence="19">
    <location>
        <begin position="812"/>
        <end position="854"/>
    </location>
</feature>
<dbReference type="CDD" id="cd00862">
    <property type="entry name" value="ProRS_anticodon_zinc"/>
    <property type="match status" value="1"/>
</dbReference>
<dbReference type="InterPro" id="IPR036621">
    <property type="entry name" value="Anticodon-bd_dom_sf"/>
</dbReference>
<feature type="domain" description="WHEP-TRS" evidence="22">
    <location>
        <begin position="1079"/>
        <end position="1135"/>
    </location>
</feature>
<dbReference type="InterPro" id="IPR020059">
    <property type="entry name" value="Glu/Gln-tRNA-synth_Ib_codon-bd"/>
</dbReference>
<dbReference type="GO" id="GO:0005737">
    <property type="term" value="C:cytoplasm"/>
    <property type="evidence" value="ECO:0007669"/>
    <property type="project" value="InterPro"/>
</dbReference>
<evidence type="ECO:0000256" key="6">
    <source>
        <dbReference type="ARBA" id="ARBA00022723"/>
    </source>
</evidence>
<dbReference type="CDD" id="cd00778">
    <property type="entry name" value="ProRS_core_arch_euk"/>
    <property type="match status" value="1"/>
</dbReference>
<protein>
    <recommendedName>
        <fullName evidence="17">Bifunctional glutamate/proline--tRNA ligase</fullName>
        <ecNumber evidence="2">6.1.1.15</ecNumber>
        <ecNumber evidence="3">6.1.1.17</ecNumber>
    </recommendedName>
    <alternativeName>
        <fullName evidence="18">Bifunctional aminoacyl-tRNA synthetase</fullName>
    </alternativeName>
</protein>
<feature type="compositionally biased region" description="Low complexity" evidence="19">
    <location>
        <begin position="1057"/>
        <end position="1081"/>
    </location>
</feature>
<comment type="similarity">
    <text evidence="16">In the N-terminal section; belongs to the class-I aminoacyl-tRNA synthetase family. Glutamate--tRNA ligase type 2 subfamily.</text>
</comment>
<comment type="catalytic activity">
    <reaction evidence="15">
        <text>tRNA(Pro) + L-proline + ATP = L-prolyl-tRNA(Pro) + AMP + diphosphate</text>
        <dbReference type="Rhea" id="RHEA:14305"/>
        <dbReference type="Rhea" id="RHEA-COMP:9700"/>
        <dbReference type="Rhea" id="RHEA-COMP:9702"/>
        <dbReference type="ChEBI" id="CHEBI:30616"/>
        <dbReference type="ChEBI" id="CHEBI:33019"/>
        <dbReference type="ChEBI" id="CHEBI:60039"/>
        <dbReference type="ChEBI" id="CHEBI:78442"/>
        <dbReference type="ChEBI" id="CHEBI:78532"/>
        <dbReference type="ChEBI" id="CHEBI:456215"/>
        <dbReference type="EC" id="6.1.1.15"/>
    </reaction>
    <physiologicalReaction direction="left-to-right" evidence="15">
        <dbReference type="Rhea" id="RHEA:14306"/>
    </physiologicalReaction>
</comment>
<dbReference type="PROSITE" id="PS00762">
    <property type="entry name" value="WHEP_TRS_1"/>
    <property type="match status" value="5"/>
</dbReference>
<dbReference type="InterPro" id="IPR001412">
    <property type="entry name" value="aa-tRNA-synth_I_CS"/>
</dbReference>
<dbReference type="InterPro" id="IPR017449">
    <property type="entry name" value="Pro-tRNA_synth_II"/>
</dbReference>
<organism evidence="23 24">
    <name type="scientific">Merluccius polli</name>
    <name type="common">Benguela hake</name>
    <name type="synonym">Merluccius cadenati</name>
    <dbReference type="NCBI Taxonomy" id="89951"/>
    <lineage>
        <taxon>Eukaryota</taxon>
        <taxon>Metazoa</taxon>
        <taxon>Chordata</taxon>
        <taxon>Craniata</taxon>
        <taxon>Vertebrata</taxon>
        <taxon>Euteleostomi</taxon>
        <taxon>Actinopterygii</taxon>
        <taxon>Neopterygii</taxon>
        <taxon>Teleostei</taxon>
        <taxon>Neoteleostei</taxon>
        <taxon>Acanthomorphata</taxon>
        <taxon>Zeiogadaria</taxon>
        <taxon>Gadariae</taxon>
        <taxon>Gadiformes</taxon>
        <taxon>Gadoidei</taxon>
        <taxon>Merlucciidae</taxon>
        <taxon>Merluccius</taxon>
    </lineage>
</organism>
<dbReference type="SMART" id="SM00991">
    <property type="entry name" value="WHEP-TRS"/>
    <property type="match status" value="6"/>
</dbReference>
<dbReference type="CDD" id="cd00936">
    <property type="entry name" value="WEPRS_RNA"/>
    <property type="match status" value="6"/>
</dbReference>
<dbReference type="Pfam" id="PF00458">
    <property type="entry name" value="WHEP-TRS"/>
    <property type="match status" value="6"/>
</dbReference>
<evidence type="ECO:0000256" key="1">
    <source>
        <dbReference type="ARBA" id="ARBA00009968"/>
    </source>
</evidence>
<evidence type="ECO:0000313" key="24">
    <source>
        <dbReference type="Proteomes" id="UP001174136"/>
    </source>
</evidence>
<dbReference type="FunFam" id="3.30.930.10:FF:000007">
    <property type="entry name" value="Bifunctional glutamate/proline--tRNA ligase"/>
    <property type="match status" value="1"/>
</dbReference>
<accession>A0AA47NBP3</accession>
<dbReference type="SUPFAM" id="SSF50715">
    <property type="entry name" value="Ribosomal protein L25-like"/>
    <property type="match status" value="1"/>
</dbReference>
<keyword evidence="9" id="KW-0067">ATP-binding</keyword>
<keyword evidence="5 23" id="KW-0436">Ligase</keyword>
<dbReference type="FunFam" id="3.90.800.10:FF:000001">
    <property type="entry name" value="Glutamine--tRNA ligase"/>
    <property type="match status" value="1"/>
</dbReference>
<dbReference type="InterPro" id="IPR011035">
    <property type="entry name" value="Ribosomal_bL25/Gln-tRNA_synth"/>
</dbReference>
<feature type="region of interest" description="Disordered" evidence="19">
    <location>
        <begin position="1306"/>
        <end position="1364"/>
    </location>
</feature>
<dbReference type="GO" id="GO:0004818">
    <property type="term" value="F:glutamate-tRNA ligase activity"/>
    <property type="evidence" value="ECO:0007669"/>
    <property type="project" value="UniProtKB-EC"/>
</dbReference>
<keyword evidence="6" id="KW-0479">Metal-binding</keyword>
<dbReference type="Gene3D" id="1.10.1160.10">
    <property type="entry name" value="Glutamyl-trna Synthetase, Domain 2"/>
    <property type="match status" value="1"/>
</dbReference>
<dbReference type="SUPFAM" id="SSF52374">
    <property type="entry name" value="Nucleotidylyl transferase"/>
    <property type="match status" value="1"/>
</dbReference>
<dbReference type="NCBIfam" id="TIGR00463">
    <property type="entry name" value="gltX_arch"/>
    <property type="match status" value="1"/>
</dbReference>
<dbReference type="CDD" id="cd00807">
    <property type="entry name" value="GlnRS_core"/>
    <property type="match status" value="1"/>
</dbReference>
<dbReference type="FunFam" id="1.10.1160.10:FF:000001">
    <property type="entry name" value="Glutamine--tRNA ligase"/>
    <property type="match status" value="1"/>
</dbReference>
<dbReference type="GO" id="GO:0046872">
    <property type="term" value="F:metal ion binding"/>
    <property type="evidence" value="ECO:0007669"/>
    <property type="project" value="UniProtKB-KW"/>
</dbReference>
<evidence type="ECO:0000256" key="4">
    <source>
        <dbReference type="ARBA" id="ARBA00022553"/>
    </source>
</evidence>
<keyword evidence="8" id="KW-0862">Zinc</keyword>
<dbReference type="InterPro" id="IPR004154">
    <property type="entry name" value="Anticodon-bd"/>
</dbReference>
<evidence type="ECO:0000256" key="5">
    <source>
        <dbReference type="ARBA" id="ARBA00022598"/>
    </source>
</evidence>
<dbReference type="InterPro" id="IPR004499">
    <property type="entry name" value="Pro-tRNA-ligase_IIa_arc-type"/>
</dbReference>
<evidence type="ECO:0000259" key="21">
    <source>
        <dbReference type="PROSITE" id="PS50862"/>
    </source>
</evidence>
<dbReference type="Pfam" id="PF03129">
    <property type="entry name" value="HGTP_anticodon"/>
    <property type="match status" value="1"/>
</dbReference>
<dbReference type="SUPFAM" id="SSF47060">
    <property type="entry name" value="S15/NS1 RNA-binding domain"/>
    <property type="match status" value="6"/>
</dbReference>
<gene>
    <name evidence="23" type="primary">GluProRS</name>
    <name evidence="23" type="ORF">N1851_002129</name>
</gene>
<dbReference type="InterPro" id="IPR006195">
    <property type="entry name" value="aa-tRNA-synth_II"/>
</dbReference>
<evidence type="ECO:0000256" key="3">
    <source>
        <dbReference type="ARBA" id="ARBA00012835"/>
    </source>
</evidence>
<feature type="domain" description="Aminoacyl-transfer RNA synthetases class-II family profile" evidence="21">
    <location>
        <begin position="1398"/>
        <end position="1649"/>
    </location>
</feature>
<dbReference type="Gene3D" id="3.30.110.30">
    <property type="entry name" value="C-terminal domain of ProRS"/>
    <property type="match status" value="1"/>
</dbReference>
<dbReference type="InterPro" id="IPR000738">
    <property type="entry name" value="WHEP-TRS_dom"/>
</dbReference>
<evidence type="ECO:0000256" key="9">
    <source>
        <dbReference type="ARBA" id="ARBA00022840"/>
    </source>
</evidence>